<dbReference type="PANTHER" id="PTHR16557:SF2">
    <property type="entry name" value="NUCLEIC ACID DIOXYGENASE ALKBH1"/>
    <property type="match status" value="1"/>
</dbReference>
<dbReference type="InterPro" id="IPR037151">
    <property type="entry name" value="AlkB-like_sf"/>
</dbReference>
<evidence type="ECO:0000313" key="7">
    <source>
        <dbReference type="EMBL" id="KRZ78375.1"/>
    </source>
</evidence>
<dbReference type="Pfam" id="PF13532">
    <property type="entry name" value="2OG-FeII_Oxy_2"/>
    <property type="match status" value="1"/>
</dbReference>
<keyword evidence="2" id="KW-0223">Dioxygenase</keyword>
<protein>
    <submittedName>
        <fullName evidence="7">Alkylated DNA repair protein alkB-like protein 1</fullName>
    </submittedName>
</protein>
<dbReference type="InterPro" id="IPR027858">
    <property type="entry name" value="BRAWNIN"/>
</dbReference>
<feature type="domain" description="Fe2OG dioxygenase" evidence="6">
    <location>
        <begin position="284"/>
        <end position="377"/>
    </location>
</feature>
<dbReference type="GO" id="GO:0034551">
    <property type="term" value="P:mitochondrial respiratory chain complex III assembly"/>
    <property type="evidence" value="ECO:0007669"/>
    <property type="project" value="InterPro"/>
</dbReference>
<dbReference type="GO" id="GO:0035513">
    <property type="term" value="P:oxidative RNA demethylation"/>
    <property type="evidence" value="ECO:0007669"/>
    <property type="project" value="TreeGrafter"/>
</dbReference>
<dbReference type="STRING" id="268474.A0A0V1N2X2"/>
<comment type="cofactor">
    <cofactor evidence="5">
        <name>Fe(2+)</name>
        <dbReference type="ChEBI" id="CHEBI:29033"/>
    </cofactor>
    <text evidence="5">Binds 1 Fe(2+) ion per subunit.</text>
</comment>
<feature type="binding site" evidence="5">
    <location>
        <position position="304"/>
    </location>
    <ligand>
        <name>Fe cation</name>
        <dbReference type="ChEBI" id="CHEBI:24875"/>
        <note>catalytic</note>
    </ligand>
</feature>
<feature type="binding site" evidence="5">
    <location>
        <position position="358"/>
    </location>
    <ligand>
        <name>Fe cation</name>
        <dbReference type="ChEBI" id="CHEBI:24875"/>
        <note>catalytic</note>
    </ligand>
</feature>
<dbReference type="GO" id="GO:0005634">
    <property type="term" value="C:nucleus"/>
    <property type="evidence" value="ECO:0007669"/>
    <property type="project" value="TreeGrafter"/>
</dbReference>
<feature type="binding site" evidence="5">
    <location>
        <position position="302"/>
    </location>
    <ligand>
        <name>Fe cation</name>
        <dbReference type="ChEBI" id="CHEBI:24875"/>
        <note>catalytic</note>
    </ligand>
</feature>
<gene>
    <name evidence="7" type="primary">Alkbh1</name>
    <name evidence="7" type="ORF">T10_6112</name>
</gene>
<accession>A0A0V1N2X2</accession>
<dbReference type="Pfam" id="PF14990">
    <property type="entry name" value="DUF4516"/>
    <property type="match status" value="1"/>
</dbReference>
<dbReference type="SUPFAM" id="SSF51197">
    <property type="entry name" value="Clavaminate synthase-like"/>
    <property type="match status" value="1"/>
</dbReference>
<keyword evidence="1 5" id="KW-0479">Metal-binding</keyword>
<dbReference type="PROSITE" id="PS51471">
    <property type="entry name" value="FE2OG_OXY"/>
    <property type="match status" value="1"/>
</dbReference>
<proteinExistence type="predicted"/>
<evidence type="ECO:0000256" key="2">
    <source>
        <dbReference type="ARBA" id="ARBA00022964"/>
    </source>
</evidence>
<dbReference type="AlphaFoldDB" id="A0A0V1N2X2"/>
<dbReference type="InterPro" id="IPR004574">
    <property type="entry name" value="Alkb"/>
</dbReference>
<dbReference type="Proteomes" id="UP000054843">
    <property type="component" value="Unassembled WGS sequence"/>
</dbReference>
<comment type="caution">
    <text evidence="7">The sequence shown here is derived from an EMBL/GenBank/DDBJ whole genome shotgun (WGS) entry which is preliminary data.</text>
</comment>
<evidence type="ECO:0000256" key="3">
    <source>
        <dbReference type="ARBA" id="ARBA00023002"/>
    </source>
</evidence>
<keyword evidence="4 5" id="KW-0408">Iron</keyword>
<dbReference type="GO" id="GO:0005739">
    <property type="term" value="C:mitochondrion"/>
    <property type="evidence" value="ECO:0007669"/>
    <property type="project" value="GOC"/>
</dbReference>
<dbReference type="PANTHER" id="PTHR16557">
    <property type="entry name" value="ALKYLATED DNA REPAIR PROTEIN ALKB-RELATED"/>
    <property type="match status" value="1"/>
</dbReference>
<dbReference type="EMBL" id="JYDO01000013">
    <property type="protein sequence ID" value="KRZ78375.1"/>
    <property type="molecule type" value="Genomic_DNA"/>
</dbReference>
<reference evidence="7 8" key="1">
    <citation type="submission" date="2015-01" db="EMBL/GenBank/DDBJ databases">
        <title>Evolution of Trichinella species and genotypes.</title>
        <authorList>
            <person name="Korhonen P.K."/>
            <person name="Edoardo P."/>
            <person name="Giuseppe L.R."/>
            <person name="Gasser R.B."/>
        </authorList>
    </citation>
    <scope>NUCLEOTIDE SEQUENCE [LARGE SCALE GENOMIC DNA]</scope>
    <source>
        <strain evidence="7">ISS1980</strain>
    </source>
</reference>
<dbReference type="Gene3D" id="2.60.120.590">
    <property type="entry name" value="Alpha-ketoglutarate-dependent dioxygenase AlkB-like"/>
    <property type="match status" value="1"/>
</dbReference>
<evidence type="ECO:0000256" key="5">
    <source>
        <dbReference type="PIRSR" id="PIRSR604574-2"/>
    </source>
</evidence>
<organism evidence="7 8">
    <name type="scientific">Trichinella papuae</name>
    <dbReference type="NCBI Taxonomy" id="268474"/>
    <lineage>
        <taxon>Eukaryota</taxon>
        <taxon>Metazoa</taxon>
        <taxon>Ecdysozoa</taxon>
        <taxon>Nematoda</taxon>
        <taxon>Enoplea</taxon>
        <taxon>Dorylaimia</taxon>
        <taxon>Trichinellida</taxon>
        <taxon>Trichinellidae</taxon>
        <taxon>Trichinella</taxon>
    </lineage>
</organism>
<evidence type="ECO:0000256" key="4">
    <source>
        <dbReference type="ARBA" id="ARBA00023004"/>
    </source>
</evidence>
<dbReference type="InterPro" id="IPR005123">
    <property type="entry name" value="Oxoglu/Fe-dep_dioxygenase_dom"/>
</dbReference>
<dbReference type="GO" id="GO:0035516">
    <property type="term" value="F:broad specificity oxidative DNA demethylase activity"/>
    <property type="evidence" value="ECO:0007669"/>
    <property type="project" value="TreeGrafter"/>
</dbReference>
<sequence>MIIAKFYGNVCPNFVSTQSVVHKGHGHRTVTRTDDSSKETALLLFNDNKYKTVDSGRACPWRAVDCRALIGRNLLNVGNLNQMPAGVSWGQYAKTMTIFFLSSILGSSLVSAYYRPLDQFKSSSGTDAIQKAIDPSTESGSACFKPFQLIPLPDGLAANHLAEVGLHADLGFWKAAELSSKPGLILIRNAFTSLGQYFWVQTCMKSFPTLPHRSNLGGASVLGKVGTELANNAELCARLRWITFGYHHDWDSKVYSNQERSLIPRELVQLSRIIAGRVGYADYEPEATIINYYNGKTTMSGHVDTSERNLDAPLISVSLGQTAIFLIGTSKPSDPPEALVLRSGDIVVMSGPSRVAFHALPRVICNVRYSKRAFQEEQQQQQQDDTFELVEEIDPLIVGYMNAHRINLNIRQVD</sequence>
<dbReference type="GO" id="GO:0035515">
    <property type="term" value="F:oxidative RNA demethylase activity"/>
    <property type="evidence" value="ECO:0007669"/>
    <property type="project" value="TreeGrafter"/>
</dbReference>
<name>A0A0V1N2X2_9BILA</name>
<evidence type="ECO:0000313" key="8">
    <source>
        <dbReference type="Proteomes" id="UP000054843"/>
    </source>
</evidence>
<dbReference type="GO" id="GO:0008198">
    <property type="term" value="F:ferrous iron binding"/>
    <property type="evidence" value="ECO:0007669"/>
    <property type="project" value="TreeGrafter"/>
</dbReference>
<evidence type="ECO:0000259" key="6">
    <source>
        <dbReference type="PROSITE" id="PS51471"/>
    </source>
</evidence>
<evidence type="ECO:0000256" key="1">
    <source>
        <dbReference type="ARBA" id="ARBA00022723"/>
    </source>
</evidence>
<keyword evidence="3" id="KW-0560">Oxidoreductase</keyword>
<dbReference type="InterPro" id="IPR027450">
    <property type="entry name" value="AlkB-like"/>
</dbReference>
<dbReference type="OrthoDB" id="6614653at2759"/>
<keyword evidence="8" id="KW-1185">Reference proteome</keyword>